<feature type="signal peptide" evidence="5">
    <location>
        <begin position="1"/>
        <end position="36"/>
    </location>
</feature>
<dbReference type="AlphaFoldDB" id="A0A1G7FRE1"/>
<feature type="domain" description="Leucine-binding protein" evidence="6">
    <location>
        <begin position="39"/>
        <end position="359"/>
    </location>
</feature>
<feature type="chain" id="PRO_5011614678" evidence="5">
    <location>
        <begin position="37"/>
        <end position="382"/>
    </location>
</feature>
<dbReference type="InterPro" id="IPR000709">
    <property type="entry name" value="Leu_Ile_Val-bd"/>
</dbReference>
<evidence type="ECO:0000256" key="5">
    <source>
        <dbReference type="SAM" id="SignalP"/>
    </source>
</evidence>
<evidence type="ECO:0000256" key="2">
    <source>
        <dbReference type="ARBA" id="ARBA00022448"/>
    </source>
</evidence>
<dbReference type="Proteomes" id="UP000199628">
    <property type="component" value="Unassembled WGS sequence"/>
</dbReference>
<dbReference type="OrthoDB" id="9803275at2"/>
<dbReference type="InterPro" id="IPR028082">
    <property type="entry name" value="Peripla_BP_I"/>
</dbReference>
<dbReference type="Gene3D" id="3.40.50.2300">
    <property type="match status" value="2"/>
</dbReference>
<evidence type="ECO:0000313" key="8">
    <source>
        <dbReference type="Proteomes" id="UP000199628"/>
    </source>
</evidence>
<dbReference type="RefSeq" id="WP_093038199.1">
    <property type="nucleotide sequence ID" value="NZ_FMZV01000040.1"/>
</dbReference>
<dbReference type="PANTHER" id="PTHR47151">
    <property type="entry name" value="LEU/ILE/VAL-BINDING ABC TRANSPORTER SUBUNIT"/>
    <property type="match status" value="1"/>
</dbReference>
<protein>
    <submittedName>
        <fullName evidence="7">Branched-chain amino acid transport system substrate-binding protein</fullName>
    </submittedName>
</protein>
<dbReference type="PANTHER" id="PTHR47151:SF2">
    <property type="entry name" value="AMINO ACID BINDING PROTEIN"/>
    <property type="match status" value="1"/>
</dbReference>
<keyword evidence="4" id="KW-0029">Amino-acid transport</keyword>
<dbReference type="SUPFAM" id="SSF53822">
    <property type="entry name" value="Periplasmic binding protein-like I"/>
    <property type="match status" value="1"/>
</dbReference>
<evidence type="ECO:0000256" key="3">
    <source>
        <dbReference type="ARBA" id="ARBA00022729"/>
    </source>
</evidence>
<evidence type="ECO:0000313" key="7">
    <source>
        <dbReference type="EMBL" id="SDE78506.1"/>
    </source>
</evidence>
<keyword evidence="8" id="KW-1185">Reference proteome</keyword>
<dbReference type="Pfam" id="PF13458">
    <property type="entry name" value="Peripla_BP_6"/>
    <property type="match status" value="1"/>
</dbReference>
<dbReference type="EMBL" id="FMZV01000040">
    <property type="protein sequence ID" value="SDE78506.1"/>
    <property type="molecule type" value="Genomic_DNA"/>
</dbReference>
<dbReference type="GO" id="GO:0006865">
    <property type="term" value="P:amino acid transport"/>
    <property type="evidence" value="ECO:0007669"/>
    <property type="project" value="UniProtKB-KW"/>
</dbReference>
<organism evidence="7 8">
    <name type="scientific">Ruegeria marina</name>
    <dbReference type="NCBI Taxonomy" id="639004"/>
    <lineage>
        <taxon>Bacteria</taxon>
        <taxon>Pseudomonadati</taxon>
        <taxon>Pseudomonadota</taxon>
        <taxon>Alphaproteobacteria</taxon>
        <taxon>Rhodobacterales</taxon>
        <taxon>Roseobacteraceae</taxon>
        <taxon>Ruegeria</taxon>
    </lineage>
</organism>
<proteinExistence type="inferred from homology"/>
<keyword evidence="3 5" id="KW-0732">Signal</keyword>
<dbReference type="CDD" id="cd06349">
    <property type="entry name" value="PBP1_ABC_HAAT-like"/>
    <property type="match status" value="1"/>
</dbReference>
<reference evidence="8" key="1">
    <citation type="submission" date="2016-10" db="EMBL/GenBank/DDBJ databases">
        <authorList>
            <person name="Varghese N."/>
            <person name="Submissions S."/>
        </authorList>
    </citation>
    <scope>NUCLEOTIDE SEQUENCE [LARGE SCALE GENOMIC DNA]</scope>
    <source>
        <strain evidence="8">CGMCC 1.9108</strain>
    </source>
</reference>
<accession>A0A1G7FRE1</accession>
<dbReference type="STRING" id="639004.SAMN04488239_1405"/>
<sequence length="382" mass="40382">MISTGRHMITRRHIMSAISGGVFVIAASLSPQMATAQETVKFGVSLPITGDMAEYGSFIRNGIELAIEQANADGGVDGKKIELVVEDSRSDPREAVLVAERFVANDEILLEIGDFTSSASMAAAPVYEAAGMAQIAPTASHPDYSGLGNNMVRVMAMQQAESQFLARWAAQDMGKAKIATIYVNNDWGVQANAAFVEEAKAQGVEVLTEEGITPGEKDFAAVVTKIKNMEPDAVFIAAQYAEMGAILGQSRRARLQTQFFNSGAPQSPELLELAGSAAEGIAAAALYFADNTDPVSRAFTEAYVAKHDVKPNLFAALGYDAGLIAVTGARAAGGERSAVAPAIFKLSGFQGATGGFDYTVSRDPVKAYARTTVRDGAWVMFD</sequence>
<name>A0A1G7FRE1_9RHOB</name>
<comment type="similarity">
    <text evidence="1">Belongs to the leucine-binding protein family.</text>
</comment>
<keyword evidence="2" id="KW-0813">Transport</keyword>
<dbReference type="PRINTS" id="PR00337">
    <property type="entry name" value="LEUILEVALBP"/>
</dbReference>
<evidence type="ECO:0000256" key="4">
    <source>
        <dbReference type="ARBA" id="ARBA00022970"/>
    </source>
</evidence>
<evidence type="ECO:0000259" key="6">
    <source>
        <dbReference type="Pfam" id="PF13458"/>
    </source>
</evidence>
<evidence type="ECO:0000256" key="1">
    <source>
        <dbReference type="ARBA" id="ARBA00010062"/>
    </source>
</evidence>
<gene>
    <name evidence="7" type="ORF">SAMN04488239_1405</name>
</gene>
<dbReference type="InterPro" id="IPR028081">
    <property type="entry name" value="Leu-bd"/>
</dbReference>